<dbReference type="InterPro" id="IPR016024">
    <property type="entry name" value="ARM-type_fold"/>
</dbReference>
<dbReference type="EMBL" id="LAJE02000097">
    <property type="protein sequence ID" value="OEO32045.1"/>
    <property type="molecule type" value="Genomic_DNA"/>
</dbReference>
<keyword evidence="2" id="KW-1185">Reference proteome</keyword>
<organism evidence="1 2">
    <name type="scientific">Devosia insulae DS-56</name>
    <dbReference type="NCBI Taxonomy" id="1116389"/>
    <lineage>
        <taxon>Bacteria</taxon>
        <taxon>Pseudomonadati</taxon>
        <taxon>Pseudomonadota</taxon>
        <taxon>Alphaproteobacteria</taxon>
        <taxon>Hyphomicrobiales</taxon>
        <taxon>Devosiaceae</taxon>
        <taxon>Devosia</taxon>
    </lineage>
</organism>
<evidence type="ECO:0008006" key="3">
    <source>
        <dbReference type="Google" id="ProtNLM"/>
    </source>
</evidence>
<dbReference type="OrthoDB" id="2733362at2"/>
<dbReference type="RefSeq" id="WP_069908800.1">
    <property type="nucleotide sequence ID" value="NZ_LAJE02000097.1"/>
</dbReference>
<reference evidence="1 2" key="1">
    <citation type="journal article" date="2015" name="Genome Announc.">
        <title>Genome Assemblies of Three Soil-Associated Devosia species: D. insulae, D. limi, and D. soli.</title>
        <authorList>
            <person name="Hassan Y.I."/>
            <person name="Lepp D."/>
            <person name="Zhou T."/>
        </authorList>
    </citation>
    <scope>NUCLEOTIDE SEQUENCE [LARGE SCALE GENOMIC DNA]</scope>
    <source>
        <strain evidence="1 2">DS-56</strain>
    </source>
</reference>
<protein>
    <recommendedName>
        <fullName evidence="3">HEAT repeat domain-containing protein</fullName>
    </recommendedName>
</protein>
<accession>A0A1E5XTV5</accession>
<dbReference type="Gene3D" id="1.25.10.10">
    <property type="entry name" value="Leucine-rich Repeat Variant"/>
    <property type="match status" value="1"/>
</dbReference>
<gene>
    <name evidence="1" type="ORF">VW23_013440</name>
</gene>
<comment type="caution">
    <text evidence="1">The sequence shown here is derived from an EMBL/GenBank/DDBJ whole genome shotgun (WGS) entry which is preliminary data.</text>
</comment>
<proteinExistence type="predicted"/>
<dbReference type="SUPFAM" id="SSF48371">
    <property type="entry name" value="ARM repeat"/>
    <property type="match status" value="1"/>
</dbReference>
<name>A0A1E5XTV5_9HYPH</name>
<sequence>MSVLGKLASALGRNDEQPNVELAEALAAKPDAAAIAELTGALATGSTAVSNDAIKVLYELGERAPELVAPHAKAFLTLLGGKNNRNVWGALQAIETITSLQPEGVLAELPKIIAAADKGSVIAKDKAVAILAKLAAAGHGGKALPVLLERLEGAAPNQFPMYAEQALPVIDAAHKAAFVRLLEARLASIEASAKRTRVEKVLRRARA</sequence>
<dbReference type="AlphaFoldDB" id="A0A1E5XTV5"/>
<dbReference type="InterPro" id="IPR011989">
    <property type="entry name" value="ARM-like"/>
</dbReference>
<evidence type="ECO:0000313" key="1">
    <source>
        <dbReference type="EMBL" id="OEO32045.1"/>
    </source>
</evidence>
<evidence type="ECO:0000313" key="2">
    <source>
        <dbReference type="Proteomes" id="UP000095463"/>
    </source>
</evidence>
<dbReference type="Proteomes" id="UP000095463">
    <property type="component" value="Unassembled WGS sequence"/>
</dbReference>